<feature type="transmembrane region" description="Helical" evidence="8">
    <location>
        <begin position="393"/>
        <end position="416"/>
    </location>
</feature>
<gene>
    <name evidence="10" type="ORF">APZ16_03000</name>
</gene>
<feature type="transmembrane region" description="Helical" evidence="8">
    <location>
        <begin position="362"/>
        <end position="381"/>
    </location>
</feature>
<feature type="transmembrane region" description="Helical" evidence="8">
    <location>
        <begin position="335"/>
        <end position="356"/>
    </location>
</feature>
<proteinExistence type="inferred from homology"/>
<comment type="subcellular location">
    <subcellularLocation>
        <location evidence="1">Cell membrane</location>
        <topology evidence="1">Multi-pass membrane protein</topology>
    </subcellularLocation>
</comment>
<comment type="similarity">
    <text evidence="2">Belongs to the CitM (TC 2.A.11) transporter family.</text>
</comment>
<evidence type="ECO:0000256" key="6">
    <source>
        <dbReference type="ARBA" id="ARBA00022989"/>
    </source>
</evidence>
<dbReference type="InterPro" id="IPR004680">
    <property type="entry name" value="Cit_transptr-like_dom"/>
</dbReference>
<dbReference type="Proteomes" id="UP000074294">
    <property type="component" value="Unassembled WGS sequence"/>
</dbReference>
<dbReference type="PANTHER" id="PTHR43568">
    <property type="entry name" value="P PROTEIN"/>
    <property type="match status" value="1"/>
</dbReference>
<feature type="transmembrane region" description="Helical" evidence="8">
    <location>
        <begin position="217"/>
        <end position="236"/>
    </location>
</feature>
<feature type="transmembrane region" description="Helical" evidence="8">
    <location>
        <begin position="53"/>
        <end position="70"/>
    </location>
</feature>
<feature type="transmembrane region" description="Helical" evidence="8">
    <location>
        <begin position="132"/>
        <end position="152"/>
    </location>
</feature>
<reference evidence="10 11" key="1">
    <citation type="journal article" date="2016" name="Nat. Microbiol.">
        <title>Genomic inference of the metabolism of cosmopolitan subsurface Archaea, Hadesarchaea.</title>
        <authorList>
            <person name="Baker B.J."/>
            <person name="Saw J.H."/>
            <person name="Lind A.E."/>
            <person name="Lazar C.S."/>
            <person name="Hinrichs K.-U."/>
            <person name="Teske A.P."/>
            <person name="Ettema T.J."/>
        </authorList>
    </citation>
    <scope>NUCLEOTIDE SEQUENCE [LARGE SCALE GENOMIC DNA]</scope>
</reference>
<evidence type="ECO:0000313" key="10">
    <source>
        <dbReference type="EMBL" id="KUO42414.1"/>
    </source>
</evidence>
<dbReference type="InterPro" id="IPR051475">
    <property type="entry name" value="Diverse_Ion_Transporter"/>
</dbReference>
<feature type="transmembrane region" description="Helical" evidence="8">
    <location>
        <begin position="302"/>
        <end position="323"/>
    </location>
</feature>
<organism evidence="10 11">
    <name type="scientific">Hadarchaeum yellowstonense</name>
    <dbReference type="NCBI Taxonomy" id="1776334"/>
    <lineage>
        <taxon>Archaea</taxon>
        <taxon>Methanobacteriati</taxon>
        <taxon>Candidatus Hadarchaeota</taxon>
        <taxon>Candidatus Hadarchaeia</taxon>
        <taxon>Candidatus Hadarchaeales</taxon>
        <taxon>Candidatus Hadarchaeaceae</taxon>
        <taxon>Candidatus Hadarchaeum</taxon>
    </lineage>
</organism>
<keyword evidence="7 8" id="KW-0472">Membrane</keyword>
<protein>
    <recommendedName>
        <fullName evidence="9">Citrate transporter-like domain-containing protein</fullName>
    </recommendedName>
</protein>
<dbReference type="STRING" id="1776334.APZ16_03000"/>
<dbReference type="PRINTS" id="PR00758">
    <property type="entry name" value="ARSENICPUMP"/>
</dbReference>
<evidence type="ECO:0000313" key="11">
    <source>
        <dbReference type="Proteomes" id="UP000074294"/>
    </source>
</evidence>
<name>A0A147K0K9_HADYE</name>
<evidence type="ECO:0000256" key="5">
    <source>
        <dbReference type="ARBA" id="ARBA00022692"/>
    </source>
</evidence>
<dbReference type="GO" id="GO:0015105">
    <property type="term" value="F:arsenite transmembrane transporter activity"/>
    <property type="evidence" value="ECO:0007669"/>
    <property type="project" value="InterPro"/>
</dbReference>
<accession>A0A147K0K9</accession>
<feature type="transmembrane region" description="Helical" evidence="8">
    <location>
        <begin position="90"/>
        <end position="120"/>
    </location>
</feature>
<evidence type="ECO:0000256" key="4">
    <source>
        <dbReference type="ARBA" id="ARBA00022475"/>
    </source>
</evidence>
<dbReference type="AlphaFoldDB" id="A0A147K0K9"/>
<dbReference type="GO" id="GO:0005886">
    <property type="term" value="C:plasma membrane"/>
    <property type="evidence" value="ECO:0007669"/>
    <property type="project" value="UniProtKB-SubCell"/>
</dbReference>
<dbReference type="InterPro" id="IPR000802">
    <property type="entry name" value="Arsenical_pump_ArsB"/>
</dbReference>
<keyword evidence="6 8" id="KW-1133">Transmembrane helix</keyword>
<evidence type="ECO:0000256" key="7">
    <source>
        <dbReference type="ARBA" id="ARBA00023136"/>
    </source>
</evidence>
<evidence type="ECO:0000256" key="3">
    <source>
        <dbReference type="ARBA" id="ARBA00022448"/>
    </source>
</evidence>
<feature type="domain" description="Citrate transporter-like" evidence="9">
    <location>
        <begin position="13"/>
        <end position="353"/>
    </location>
</feature>
<feature type="transmembrane region" description="Helical" evidence="8">
    <location>
        <begin position="24"/>
        <end position="41"/>
    </location>
</feature>
<feature type="transmembrane region" description="Helical" evidence="8">
    <location>
        <begin position="172"/>
        <end position="196"/>
    </location>
</feature>
<evidence type="ECO:0000259" key="9">
    <source>
        <dbReference type="Pfam" id="PF03600"/>
    </source>
</evidence>
<keyword evidence="3" id="KW-0813">Transport</keyword>
<dbReference type="EMBL" id="LQMQ01000007">
    <property type="protein sequence ID" value="KUO42414.1"/>
    <property type="molecule type" value="Genomic_DNA"/>
</dbReference>
<evidence type="ECO:0000256" key="1">
    <source>
        <dbReference type="ARBA" id="ARBA00004651"/>
    </source>
</evidence>
<dbReference type="PANTHER" id="PTHR43568:SF1">
    <property type="entry name" value="P PROTEIN"/>
    <property type="match status" value="1"/>
</dbReference>
<feature type="transmembrane region" description="Helical" evidence="8">
    <location>
        <begin position="242"/>
        <end position="259"/>
    </location>
</feature>
<dbReference type="Pfam" id="PF03600">
    <property type="entry name" value="CitMHS"/>
    <property type="match status" value="1"/>
</dbReference>
<feature type="transmembrane region" description="Helical" evidence="8">
    <location>
        <begin position="271"/>
        <end position="290"/>
    </location>
</feature>
<comment type="caution">
    <text evidence="10">The sequence shown here is derived from an EMBL/GenBank/DDBJ whole genome shotgun (WGS) entry which is preliminary data.</text>
</comment>
<keyword evidence="5 8" id="KW-0812">Transmembrane</keyword>
<evidence type="ECO:0000256" key="2">
    <source>
        <dbReference type="ARBA" id="ARBA00009843"/>
    </source>
</evidence>
<evidence type="ECO:0000256" key="8">
    <source>
        <dbReference type="SAM" id="Phobius"/>
    </source>
</evidence>
<sequence length="417" mass="44749">MIVLLVFLACYGLAISRKVKLAYVGISSAALLIFLLLPTKAMTPEEVLNSIRWNVLGIYWGFMMLSIVFSESGVPKHLARHVLHHTKNEGVALLALCAITAFLSSFLENVGVVLIMAPIALEVARKTKSSPLLYLISIAISSNMVTTVSMIADPPAIILASEAGMSFLDFYWFQSRIGLGVISIVAALVGLATLYLCHFKKMKTRVQLEEEEIKTNYLPTVVFIAGVTALALNSYLGVGPGVIGVIIGLLSLILGFRDLPKMVREFDWNSFFFIIGIFIVIGAVDEVGILGDLAKAIGGLGLNNPVLTLAIFVWLSVALSSFIDNVPFTVLMLPVARGAALALGGGSLTYALMYGTLVGTGIGGNLTLVGATANVFAAGLLEKRGHRVRLKDYLKISLAPTILAVLVAHLMLQMLWI</sequence>
<keyword evidence="4" id="KW-1003">Cell membrane</keyword>